<dbReference type="Proteomes" id="UP000284161">
    <property type="component" value="Unassembled WGS sequence"/>
</dbReference>
<dbReference type="AlphaFoldDB" id="A0A3E4UQ84"/>
<gene>
    <name evidence="2" type="ORF">DWY58_10610</name>
    <name evidence="1" type="ORF">DXC34_07880</name>
</gene>
<accession>A0A3E4UQ84</accession>
<dbReference type="EMBL" id="QSSV01000008">
    <property type="protein sequence ID" value="RGM13701.1"/>
    <property type="molecule type" value="Genomic_DNA"/>
</dbReference>
<evidence type="ECO:0000313" key="1">
    <source>
        <dbReference type="EMBL" id="RGM13701.1"/>
    </source>
</evidence>
<protein>
    <submittedName>
        <fullName evidence="1">Uncharacterized protein</fullName>
    </submittedName>
</protein>
<evidence type="ECO:0000313" key="3">
    <source>
        <dbReference type="Proteomes" id="UP000261223"/>
    </source>
</evidence>
<comment type="caution">
    <text evidence="1">The sequence shown here is derived from an EMBL/GenBank/DDBJ whole genome shotgun (WGS) entry which is preliminary data.</text>
</comment>
<organism evidence="1 3">
    <name type="scientific">Bacteroides stercoris</name>
    <dbReference type="NCBI Taxonomy" id="46506"/>
    <lineage>
        <taxon>Bacteria</taxon>
        <taxon>Pseudomonadati</taxon>
        <taxon>Bacteroidota</taxon>
        <taxon>Bacteroidia</taxon>
        <taxon>Bacteroidales</taxon>
        <taxon>Bacteroidaceae</taxon>
        <taxon>Bacteroides</taxon>
    </lineage>
</organism>
<sequence length="163" mass="18801">MRYKATAKDMDKIQKQRSSIVLYREKVNGERYIRIKYANNPAIALLLSRESSIQMADNASAYITVTAFKLPDFSDRSSPYAYIDYSRMYVQHPNSQQTYMLPEDYLKLLNLTSQGVVSERILVRIMGKICWDTTILKMTNIYLHVTNALKSSIPNSLDTLDDL</sequence>
<dbReference type="EMBL" id="QRUB01000009">
    <property type="protein sequence ID" value="RGR27430.1"/>
    <property type="molecule type" value="Genomic_DNA"/>
</dbReference>
<reference evidence="3 4" key="1">
    <citation type="submission" date="2018-08" db="EMBL/GenBank/DDBJ databases">
        <title>A genome reference for cultivated species of the human gut microbiota.</title>
        <authorList>
            <person name="Zou Y."/>
            <person name="Xue W."/>
            <person name="Luo G."/>
        </authorList>
    </citation>
    <scope>NUCLEOTIDE SEQUENCE [LARGE SCALE GENOMIC DNA]</scope>
    <source>
        <strain evidence="2 4">AF25-6</strain>
        <strain evidence="1 3">TF03-6</strain>
    </source>
</reference>
<name>A0A3E4UQ84_BACSE</name>
<evidence type="ECO:0000313" key="4">
    <source>
        <dbReference type="Proteomes" id="UP000284161"/>
    </source>
</evidence>
<dbReference type="Proteomes" id="UP000261223">
    <property type="component" value="Unassembled WGS sequence"/>
</dbReference>
<evidence type="ECO:0000313" key="2">
    <source>
        <dbReference type="EMBL" id="RGR27430.1"/>
    </source>
</evidence>
<proteinExistence type="predicted"/>